<reference evidence="4 5" key="1">
    <citation type="submission" date="2023-10" db="EMBL/GenBank/DDBJ databases">
        <authorList>
            <person name="Maclean D."/>
            <person name="Macfadyen A."/>
        </authorList>
    </citation>
    <scope>NUCLEOTIDE SEQUENCE [LARGE SCALE GENOMIC DNA]</scope>
</reference>
<feature type="domain" description="ABC transporter" evidence="3">
    <location>
        <begin position="7"/>
        <end position="234"/>
    </location>
</feature>
<keyword evidence="1" id="KW-0547">Nucleotide-binding</keyword>
<dbReference type="GO" id="GO:0016887">
    <property type="term" value="F:ATP hydrolysis activity"/>
    <property type="evidence" value="ECO:0007669"/>
    <property type="project" value="InterPro"/>
</dbReference>
<name>A0AAV1HV71_9CHLO</name>
<dbReference type="InterPro" id="IPR003439">
    <property type="entry name" value="ABC_transporter-like_ATP-bd"/>
</dbReference>
<sequence length="255" mass="27883">MSEASTLEVRDLKRAVGDRAILTDISFTVRRGDILFVRGPSGVGKSLLLRALAYLDPIQDGTLLLDGKTPEELGVPQWRTQVTYVPQSRTQQKGTPSELYFQAQHFKAQRGRPRGDLPAIIAALGLEQRVLNQPWVELSGGQAQRVALAICLALKPGFLLLDEPTSALDHEAAIRVERLLRESKAACIWVTHEDAQVGRIGGRALQLPLGTEIAVDHLVSTESPQLGPDEDSNVFNNETAKTAQREGLIEVAVQQ</sequence>
<dbReference type="SUPFAM" id="SSF52540">
    <property type="entry name" value="P-loop containing nucleoside triphosphate hydrolases"/>
    <property type="match status" value="1"/>
</dbReference>
<dbReference type="Proteomes" id="UP001314263">
    <property type="component" value="Unassembled WGS sequence"/>
</dbReference>
<keyword evidence="5" id="KW-1185">Reference proteome</keyword>
<dbReference type="InterPro" id="IPR027417">
    <property type="entry name" value="P-loop_NTPase"/>
</dbReference>
<dbReference type="PANTHER" id="PTHR43119:SF1">
    <property type="entry name" value="ABC TRANSPORTER DOMAIN-CONTAINING PROTEIN"/>
    <property type="match status" value="1"/>
</dbReference>
<evidence type="ECO:0000313" key="4">
    <source>
        <dbReference type="EMBL" id="CAK0753910.1"/>
    </source>
</evidence>
<dbReference type="PANTHER" id="PTHR43119">
    <property type="entry name" value="ABC TRANSPORT PROTEIN ATP-BINDING COMPONENT-RELATED"/>
    <property type="match status" value="1"/>
</dbReference>
<organism evidence="4 5">
    <name type="scientific">Coccomyxa viridis</name>
    <dbReference type="NCBI Taxonomy" id="1274662"/>
    <lineage>
        <taxon>Eukaryota</taxon>
        <taxon>Viridiplantae</taxon>
        <taxon>Chlorophyta</taxon>
        <taxon>core chlorophytes</taxon>
        <taxon>Trebouxiophyceae</taxon>
        <taxon>Trebouxiophyceae incertae sedis</taxon>
        <taxon>Coccomyxaceae</taxon>
        <taxon>Coccomyxa</taxon>
    </lineage>
</organism>
<dbReference type="CDD" id="cd00267">
    <property type="entry name" value="ABC_ATPase"/>
    <property type="match status" value="1"/>
</dbReference>
<dbReference type="Pfam" id="PF00005">
    <property type="entry name" value="ABC_tran"/>
    <property type="match status" value="1"/>
</dbReference>
<accession>A0AAV1HV71</accession>
<protein>
    <recommendedName>
        <fullName evidence="3">ABC transporter domain-containing protein</fullName>
    </recommendedName>
</protein>
<keyword evidence="2" id="KW-0067">ATP-binding</keyword>
<dbReference type="InterPro" id="IPR017871">
    <property type="entry name" value="ABC_transporter-like_CS"/>
</dbReference>
<evidence type="ECO:0000256" key="2">
    <source>
        <dbReference type="ARBA" id="ARBA00022840"/>
    </source>
</evidence>
<gene>
    <name evidence="4" type="ORF">CVIRNUC_002256</name>
</gene>
<comment type="caution">
    <text evidence="4">The sequence shown here is derived from an EMBL/GenBank/DDBJ whole genome shotgun (WGS) entry which is preliminary data.</text>
</comment>
<dbReference type="InterPro" id="IPR003593">
    <property type="entry name" value="AAA+_ATPase"/>
</dbReference>
<evidence type="ECO:0000259" key="3">
    <source>
        <dbReference type="PROSITE" id="PS50893"/>
    </source>
</evidence>
<evidence type="ECO:0000313" key="5">
    <source>
        <dbReference type="Proteomes" id="UP001314263"/>
    </source>
</evidence>
<dbReference type="PROSITE" id="PS00211">
    <property type="entry name" value="ABC_TRANSPORTER_1"/>
    <property type="match status" value="1"/>
</dbReference>
<dbReference type="PROSITE" id="PS50893">
    <property type="entry name" value="ABC_TRANSPORTER_2"/>
    <property type="match status" value="1"/>
</dbReference>
<dbReference type="EMBL" id="CAUYUE010000003">
    <property type="protein sequence ID" value="CAK0753910.1"/>
    <property type="molecule type" value="Genomic_DNA"/>
</dbReference>
<evidence type="ECO:0000256" key="1">
    <source>
        <dbReference type="ARBA" id="ARBA00022741"/>
    </source>
</evidence>
<dbReference type="SMART" id="SM00382">
    <property type="entry name" value="AAA"/>
    <property type="match status" value="1"/>
</dbReference>
<dbReference type="GO" id="GO:0005524">
    <property type="term" value="F:ATP binding"/>
    <property type="evidence" value="ECO:0007669"/>
    <property type="project" value="UniProtKB-KW"/>
</dbReference>
<dbReference type="AlphaFoldDB" id="A0AAV1HV71"/>
<proteinExistence type="predicted"/>
<dbReference type="Gene3D" id="3.40.50.300">
    <property type="entry name" value="P-loop containing nucleotide triphosphate hydrolases"/>
    <property type="match status" value="1"/>
</dbReference>